<organism evidence="1 2">
    <name type="scientific">Haloglomus irregulare</name>
    <dbReference type="NCBI Taxonomy" id="2234134"/>
    <lineage>
        <taxon>Archaea</taxon>
        <taxon>Methanobacteriati</taxon>
        <taxon>Methanobacteriota</taxon>
        <taxon>Stenosarchaea group</taxon>
        <taxon>Halobacteria</taxon>
        <taxon>Halobacteriales</taxon>
        <taxon>Natronomonadaceae</taxon>
        <taxon>Haloglomus</taxon>
    </lineage>
</organism>
<gene>
    <name evidence="1" type="ORF">DP107_18465</name>
</gene>
<accession>A0A554MUE7</accession>
<reference evidence="1 2" key="1">
    <citation type="submission" date="2018-06" db="EMBL/GenBank/DDBJ databases">
        <title>Natronomonas sp. F16-60 a new haloarchaeon isolated from a solar saltern of Isla Cristina, Huelva, Spain.</title>
        <authorList>
            <person name="Duran-Viseras A."/>
            <person name="Sanchez-Porro C."/>
            <person name="Ventosa A."/>
        </authorList>
    </citation>
    <scope>NUCLEOTIDE SEQUENCE [LARGE SCALE GENOMIC DNA]</scope>
    <source>
        <strain evidence="1 2">F16-60</strain>
    </source>
</reference>
<keyword evidence="2" id="KW-1185">Reference proteome</keyword>
<sequence length="116" mass="12624">MYSTALTRISPSAEVADAAEVSKEHVRTTLKRLVDADAELVECREEAGAHDAHLYRALAGLGTEPAVVDTTPEETANSGVWYSVENTRREPNHSVLAGGLTSLEIQYIERCPLSEQ</sequence>
<protein>
    <submittedName>
        <fullName evidence="1">Uncharacterized protein</fullName>
    </submittedName>
</protein>
<proteinExistence type="predicted"/>
<name>A0A554MUE7_9EURY</name>
<dbReference type="AlphaFoldDB" id="A0A554MUE7"/>
<dbReference type="InParanoid" id="A0A554MUE7"/>
<dbReference type="EMBL" id="QMDX01000027">
    <property type="protein sequence ID" value="TSD08756.1"/>
    <property type="molecule type" value="Genomic_DNA"/>
</dbReference>
<evidence type="ECO:0000313" key="1">
    <source>
        <dbReference type="EMBL" id="TSD08756.1"/>
    </source>
</evidence>
<comment type="caution">
    <text evidence="1">The sequence shown here is derived from an EMBL/GenBank/DDBJ whole genome shotgun (WGS) entry which is preliminary data.</text>
</comment>
<dbReference type="Proteomes" id="UP000319894">
    <property type="component" value="Unassembled WGS sequence"/>
</dbReference>
<evidence type="ECO:0000313" key="2">
    <source>
        <dbReference type="Proteomes" id="UP000319894"/>
    </source>
</evidence>